<keyword evidence="6" id="KW-1185">Reference proteome</keyword>
<feature type="domain" description="HTH araC/xylS-type" evidence="4">
    <location>
        <begin position="198"/>
        <end position="296"/>
    </location>
</feature>
<dbReference type="PROSITE" id="PS00041">
    <property type="entry name" value="HTH_ARAC_FAMILY_1"/>
    <property type="match status" value="1"/>
</dbReference>
<keyword evidence="3" id="KW-0804">Transcription</keyword>
<evidence type="ECO:0000313" key="6">
    <source>
        <dbReference type="Proteomes" id="UP000723714"/>
    </source>
</evidence>
<dbReference type="Proteomes" id="UP000723714">
    <property type="component" value="Unassembled WGS sequence"/>
</dbReference>
<evidence type="ECO:0000313" key="5">
    <source>
        <dbReference type="EMBL" id="MBU3877542.1"/>
    </source>
</evidence>
<dbReference type="PROSITE" id="PS01124">
    <property type="entry name" value="HTH_ARAC_FAMILY_2"/>
    <property type="match status" value="1"/>
</dbReference>
<gene>
    <name evidence="5" type="ORF">HGO97_017200</name>
</gene>
<name>A0ABS6D8M9_9FIRM</name>
<dbReference type="PANTHER" id="PTHR43280:SF28">
    <property type="entry name" value="HTH-TYPE TRANSCRIPTIONAL ACTIVATOR RHAS"/>
    <property type="match status" value="1"/>
</dbReference>
<evidence type="ECO:0000256" key="2">
    <source>
        <dbReference type="ARBA" id="ARBA00023125"/>
    </source>
</evidence>
<comment type="caution">
    <text evidence="5">The sequence shown here is derived from an EMBL/GenBank/DDBJ whole genome shotgun (WGS) entry which is preliminary data.</text>
</comment>
<dbReference type="InterPro" id="IPR018060">
    <property type="entry name" value="HTH_AraC"/>
</dbReference>
<protein>
    <submittedName>
        <fullName evidence="5">AraC family transcriptional regulator</fullName>
    </submittedName>
</protein>
<keyword evidence="1" id="KW-0805">Transcription regulation</keyword>
<keyword evidence="2" id="KW-0238">DNA-binding</keyword>
<evidence type="ECO:0000256" key="3">
    <source>
        <dbReference type="ARBA" id="ARBA00023163"/>
    </source>
</evidence>
<sequence length="300" mass="34924">MNKEYSLEEDVRHGTQKRPMTAMHFTTGPGTLYPEYFFVQRHWHHNVEIVKVMRGSYAVELNLENYVLKEGDICFINSGELHQLEGKERDTVHNVLIFNPHILEFVYEDEVQEGMIAPFLAHISSLPRIVSSGDAVYETISGLFDRAVEQALEERDGWYFRVKLLLMEMLYEVEQSGRMVSVSSIQSASDKERIDRYKRIVSYVEKHFAEKVSLEQLAEEAQCNPQYLCHFFKEIAGVSPIQYLISYRIEQAREMLADTTKTVLEVSFDCGFENVSYFIRQFKRAVGVTPREYRRNGDST</sequence>
<proteinExistence type="predicted"/>
<dbReference type="Pfam" id="PF12833">
    <property type="entry name" value="HTH_18"/>
    <property type="match status" value="1"/>
</dbReference>
<evidence type="ECO:0000256" key="1">
    <source>
        <dbReference type="ARBA" id="ARBA00023015"/>
    </source>
</evidence>
<dbReference type="SMART" id="SM00342">
    <property type="entry name" value="HTH_ARAC"/>
    <property type="match status" value="1"/>
</dbReference>
<evidence type="ECO:0000259" key="4">
    <source>
        <dbReference type="PROSITE" id="PS01124"/>
    </source>
</evidence>
<dbReference type="InterPro" id="IPR018062">
    <property type="entry name" value="HTH_AraC-typ_CS"/>
</dbReference>
<dbReference type="Pfam" id="PF02311">
    <property type="entry name" value="AraC_binding"/>
    <property type="match status" value="1"/>
</dbReference>
<dbReference type="InterPro" id="IPR003313">
    <property type="entry name" value="AraC-bd"/>
</dbReference>
<accession>A0ABS6D8M9</accession>
<reference evidence="5 6" key="1">
    <citation type="submission" date="2021-06" db="EMBL/GenBank/DDBJ databases">
        <title>Faecalicatena sp. nov. isolated from porcine feces.</title>
        <authorList>
            <person name="Oh B.S."/>
            <person name="Lee J.H."/>
        </authorList>
    </citation>
    <scope>NUCLEOTIDE SEQUENCE [LARGE SCALE GENOMIC DNA]</scope>
    <source>
        <strain evidence="5 6">AGMB00832</strain>
    </source>
</reference>
<dbReference type="PANTHER" id="PTHR43280">
    <property type="entry name" value="ARAC-FAMILY TRANSCRIPTIONAL REGULATOR"/>
    <property type="match status" value="1"/>
</dbReference>
<dbReference type="EMBL" id="JABACJ020000019">
    <property type="protein sequence ID" value="MBU3877542.1"/>
    <property type="molecule type" value="Genomic_DNA"/>
</dbReference>
<dbReference type="RefSeq" id="WP_216244165.1">
    <property type="nucleotide sequence ID" value="NZ_JABACJ020000019.1"/>
</dbReference>
<organism evidence="5 6">
    <name type="scientific">Faecalicatena faecalis</name>
    <dbReference type="NCBI Taxonomy" id="2726362"/>
    <lineage>
        <taxon>Bacteria</taxon>
        <taxon>Bacillati</taxon>
        <taxon>Bacillota</taxon>
        <taxon>Clostridia</taxon>
        <taxon>Lachnospirales</taxon>
        <taxon>Lachnospiraceae</taxon>
        <taxon>Faecalicatena</taxon>
    </lineage>
</organism>